<dbReference type="EMBL" id="JACPRF010000445">
    <property type="protein sequence ID" value="MBI2878086.1"/>
    <property type="molecule type" value="Genomic_DNA"/>
</dbReference>
<evidence type="ECO:0000256" key="4">
    <source>
        <dbReference type="ARBA" id="ARBA00023004"/>
    </source>
</evidence>
<dbReference type="GO" id="GO:0005829">
    <property type="term" value="C:cytosol"/>
    <property type="evidence" value="ECO:0007669"/>
    <property type="project" value="TreeGrafter"/>
</dbReference>
<dbReference type="GO" id="GO:0016887">
    <property type="term" value="F:ATP hydrolysis activity"/>
    <property type="evidence" value="ECO:0007669"/>
    <property type="project" value="UniProtKB-UniRule"/>
</dbReference>
<dbReference type="CDD" id="cd02037">
    <property type="entry name" value="Mrp_NBP35"/>
    <property type="match status" value="1"/>
</dbReference>
<sequence length="315" mass="33985">MEKEPNKATMTIEGFNVDFSCPVNEFGGIMCDKCERFFDCQSPRKWEIYNAGRMGMVKQKMGKIKHKIATVGGKGGVGKTTVSVNLAMELALRGYKVSILDSDYDGSCVPKMLGTVGQKLKIGDQGVIPVEGPLGIQVISMGNVVEKDQIVTWYTDLRRSATEEFLSHVDYGERDFLIVDLPPGTSADSVNLMEFIPDIDGAVVVTIPSEVSQGIAFKASLLCKKARVKIFGVVENMSGHICRHCGHKNDILASGGGESLARQIEAPFLGKIPLDGSLSKTADDGVPFVQAFPGSEAAKATQIISDKILESMGMK</sequence>
<dbReference type="Gene3D" id="3.40.50.300">
    <property type="entry name" value="P-loop containing nucleotide triphosphate hydrolases"/>
    <property type="match status" value="1"/>
</dbReference>
<dbReference type="PANTHER" id="PTHR23264">
    <property type="entry name" value="NUCLEOTIDE-BINDING PROTEIN NBP35 YEAST -RELATED"/>
    <property type="match status" value="1"/>
</dbReference>
<evidence type="ECO:0000256" key="1">
    <source>
        <dbReference type="ARBA" id="ARBA00022723"/>
    </source>
</evidence>
<comment type="caution">
    <text evidence="7">The sequence shown here is derived from an EMBL/GenBank/DDBJ whole genome shotgun (WGS) entry which is preliminary data.</text>
</comment>
<dbReference type="Proteomes" id="UP000769766">
    <property type="component" value="Unassembled WGS sequence"/>
</dbReference>
<feature type="binding site" evidence="6">
    <location>
        <begin position="73"/>
        <end position="80"/>
    </location>
    <ligand>
        <name>ATP</name>
        <dbReference type="ChEBI" id="CHEBI:30616"/>
    </ligand>
</feature>
<dbReference type="HAMAP" id="MF_02040">
    <property type="entry name" value="Mrp_NBP35"/>
    <property type="match status" value="1"/>
</dbReference>
<name>A0A932CRQ9_UNCTE</name>
<evidence type="ECO:0000256" key="6">
    <source>
        <dbReference type="HAMAP-Rule" id="MF_02040"/>
    </source>
</evidence>
<comment type="subunit">
    <text evidence="6">Homodimer.</text>
</comment>
<dbReference type="GO" id="GO:0016226">
    <property type="term" value="P:iron-sulfur cluster assembly"/>
    <property type="evidence" value="ECO:0007669"/>
    <property type="project" value="InterPro"/>
</dbReference>
<dbReference type="GO" id="GO:0005524">
    <property type="term" value="F:ATP binding"/>
    <property type="evidence" value="ECO:0007669"/>
    <property type="project" value="UniProtKB-UniRule"/>
</dbReference>
<keyword evidence="1 6" id="KW-0479">Metal-binding</keyword>
<dbReference type="InterPro" id="IPR019591">
    <property type="entry name" value="Mrp/NBP35_ATP-bd"/>
</dbReference>
<keyword evidence="6" id="KW-0378">Hydrolase</keyword>
<comment type="function">
    <text evidence="6">Binds and transfers iron-sulfur (Fe-S) clusters to target apoproteins. Can hydrolyze ATP.</text>
</comment>
<dbReference type="GO" id="GO:0051536">
    <property type="term" value="F:iron-sulfur cluster binding"/>
    <property type="evidence" value="ECO:0007669"/>
    <property type="project" value="UniProtKB-UniRule"/>
</dbReference>
<evidence type="ECO:0000256" key="5">
    <source>
        <dbReference type="ARBA" id="ARBA00023014"/>
    </source>
</evidence>
<evidence type="ECO:0000313" key="8">
    <source>
        <dbReference type="Proteomes" id="UP000769766"/>
    </source>
</evidence>
<keyword evidence="2 6" id="KW-0547">Nucleotide-binding</keyword>
<protein>
    <recommendedName>
        <fullName evidence="6">Iron-sulfur cluster carrier protein</fullName>
    </recommendedName>
</protein>
<dbReference type="GO" id="GO:0140663">
    <property type="term" value="F:ATP-dependent FeS chaperone activity"/>
    <property type="evidence" value="ECO:0007669"/>
    <property type="project" value="InterPro"/>
</dbReference>
<evidence type="ECO:0000256" key="2">
    <source>
        <dbReference type="ARBA" id="ARBA00022741"/>
    </source>
</evidence>
<dbReference type="AlphaFoldDB" id="A0A932CRQ9"/>
<accession>A0A932CRQ9</accession>
<dbReference type="PANTHER" id="PTHR23264:SF19">
    <property type="entry name" value="CYTOSOLIC FE-S CLUSTER ASSEMBLY FACTOR NUBP2"/>
    <property type="match status" value="1"/>
</dbReference>
<comment type="similarity">
    <text evidence="6">Belongs to the Mrp/NBP35 ATP-binding proteins family.</text>
</comment>
<dbReference type="InterPro" id="IPR033756">
    <property type="entry name" value="YlxH/NBP35"/>
</dbReference>
<evidence type="ECO:0000256" key="3">
    <source>
        <dbReference type="ARBA" id="ARBA00022840"/>
    </source>
</evidence>
<reference evidence="7" key="1">
    <citation type="submission" date="2020-07" db="EMBL/GenBank/DDBJ databases">
        <title>Huge and variable diversity of episymbiotic CPR bacteria and DPANN archaea in groundwater ecosystems.</title>
        <authorList>
            <person name="He C.Y."/>
            <person name="Keren R."/>
            <person name="Whittaker M."/>
            <person name="Farag I.F."/>
            <person name="Doudna J."/>
            <person name="Cate J.H.D."/>
            <person name="Banfield J.F."/>
        </authorList>
    </citation>
    <scope>NUCLEOTIDE SEQUENCE</scope>
    <source>
        <strain evidence="7">NC_groundwater_672_Ag_B-0.1um_62_36</strain>
    </source>
</reference>
<gene>
    <name evidence="7" type="ORF">HYY20_14510</name>
</gene>
<evidence type="ECO:0000313" key="7">
    <source>
        <dbReference type="EMBL" id="MBI2878086.1"/>
    </source>
</evidence>
<dbReference type="SUPFAM" id="SSF52540">
    <property type="entry name" value="P-loop containing nucleoside triphosphate hydrolases"/>
    <property type="match status" value="1"/>
</dbReference>
<organism evidence="7 8">
    <name type="scientific">Tectimicrobiota bacterium</name>
    <dbReference type="NCBI Taxonomy" id="2528274"/>
    <lineage>
        <taxon>Bacteria</taxon>
        <taxon>Pseudomonadati</taxon>
        <taxon>Nitrospinota/Tectimicrobiota group</taxon>
        <taxon>Candidatus Tectimicrobiota</taxon>
    </lineage>
</organism>
<keyword evidence="3 6" id="KW-0067">ATP-binding</keyword>
<dbReference type="Pfam" id="PF10609">
    <property type="entry name" value="ParA"/>
    <property type="match status" value="1"/>
</dbReference>
<dbReference type="InterPro" id="IPR027417">
    <property type="entry name" value="P-loop_NTPase"/>
</dbReference>
<dbReference type="GO" id="GO:0046872">
    <property type="term" value="F:metal ion binding"/>
    <property type="evidence" value="ECO:0007669"/>
    <property type="project" value="UniProtKB-KW"/>
</dbReference>
<keyword evidence="4 6" id="KW-0408">Iron</keyword>
<keyword evidence="5 6" id="KW-0411">Iron-sulfur</keyword>
<proteinExistence type="inferred from homology"/>